<organism evidence="1 2">
    <name type="scientific">Hymenobacter daecheongensis DSM 21074</name>
    <dbReference type="NCBI Taxonomy" id="1121955"/>
    <lineage>
        <taxon>Bacteria</taxon>
        <taxon>Pseudomonadati</taxon>
        <taxon>Bacteroidota</taxon>
        <taxon>Cytophagia</taxon>
        <taxon>Cytophagales</taxon>
        <taxon>Hymenobacteraceae</taxon>
        <taxon>Hymenobacter</taxon>
    </lineage>
</organism>
<accession>A0A1M6F2W2</accession>
<reference evidence="1 2" key="1">
    <citation type="submission" date="2016-11" db="EMBL/GenBank/DDBJ databases">
        <authorList>
            <person name="Jaros S."/>
            <person name="Januszkiewicz K."/>
            <person name="Wedrychowicz H."/>
        </authorList>
    </citation>
    <scope>NUCLEOTIDE SEQUENCE [LARGE SCALE GENOMIC DNA]</scope>
    <source>
        <strain evidence="1 2">DSM 21074</strain>
    </source>
</reference>
<dbReference type="OrthoDB" id="876970at2"/>
<dbReference type="STRING" id="1121955.SAMN02745146_1916"/>
<gene>
    <name evidence="1" type="ORF">SAMN02745146_1916</name>
</gene>
<evidence type="ECO:0000313" key="1">
    <source>
        <dbReference type="EMBL" id="SHI92013.1"/>
    </source>
</evidence>
<dbReference type="PROSITE" id="PS51257">
    <property type="entry name" value="PROKAR_LIPOPROTEIN"/>
    <property type="match status" value="1"/>
</dbReference>
<evidence type="ECO:0000313" key="2">
    <source>
        <dbReference type="Proteomes" id="UP000184418"/>
    </source>
</evidence>
<dbReference type="Proteomes" id="UP000184418">
    <property type="component" value="Unassembled WGS sequence"/>
</dbReference>
<keyword evidence="2" id="KW-1185">Reference proteome</keyword>
<protein>
    <submittedName>
        <fullName evidence="1">Uncharacterized protein</fullName>
    </submittedName>
</protein>
<dbReference type="EMBL" id="FQYN01000003">
    <property type="protein sequence ID" value="SHI92013.1"/>
    <property type="molecule type" value="Genomic_DNA"/>
</dbReference>
<sequence>MKIGFCMSRAAWPAVALGLLLTGCAPSYYLSIRPSEAAEKGPDGPQTLFAALDSIEMTVRFAHQRDKELLFEAEIRNGSGRAVLVDPAQFYYQPALAQGVASTANAAYGPSRIAAFDPELKVEQLATKLSTADRKATGTSVWEWLTMLSDVTADVTATKRKETPKQEYERKVQYDQSMQSFDDTRARHAETADRTALELELWQRKMLRRYLLQPGELMHGYIVFPALDQSALLRLSTPIGPHNFTFDFEQQRKQY</sequence>
<name>A0A1M6F2W2_9BACT</name>
<dbReference type="RefSeq" id="WP_073108216.1">
    <property type="nucleotide sequence ID" value="NZ_FQYN01000003.1"/>
</dbReference>
<proteinExistence type="predicted"/>
<dbReference type="AlphaFoldDB" id="A0A1M6F2W2"/>